<dbReference type="Gene3D" id="3.50.50.60">
    <property type="entry name" value="FAD/NAD(P)-binding domain"/>
    <property type="match status" value="1"/>
</dbReference>
<gene>
    <name evidence="1" type="ORF">H8E19_01660</name>
</gene>
<comment type="caution">
    <text evidence="1">The sequence shown here is derived from an EMBL/GenBank/DDBJ whole genome shotgun (WGS) entry which is preliminary data.</text>
</comment>
<protein>
    <submittedName>
        <fullName evidence="1">Uncharacterized protein</fullName>
    </submittedName>
</protein>
<sequence>LTGCFGGVFLKDGRIVVTNGCGQGKPVKEYFDALRGYLQERHSLVIDETVANYGCVVHDMPAVDNFLTGKENVLLVGEAGGFNRCAEGITSALITGQAAGESILKSVQTGEPASEIYLVTAKQEMERCRKAYGFLEKNLGVNPFTRGSNSRPGS</sequence>
<proteinExistence type="predicted"/>
<organism evidence="1 2">
    <name type="scientific">Candidatus Desulfacyla euxinica</name>
    <dbReference type="NCBI Taxonomy" id="2841693"/>
    <lineage>
        <taxon>Bacteria</taxon>
        <taxon>Deltaproteobacteria</taxon>
        <taxon>Candidatus Desulfacyla</taxon>
    </lineage>
</organism>
<dbReference type="EMBL" id="JACNJD010000085">
    <property type="protein sequence ID" value="MBC8176084.1"/>
    <property type="molecule type" value="Genomic_DNA"/>
</dbReference>
<dbReference type="InterPro" id="IPR036188">
    <property type="entry name" value="FAD/NAD-bd_sf"/>
</dbReference>
<dbReference type="Proteomes" id="UP000650524">
    <property type="component" value="Unassembled WGS sequence"/>
</dbReference>
<name>A0A8J6MZ83_9DELT</name>
<accession>A0A8J6MZ83</accession>
<dbReference type="AlphaFoldDB" id="A0A8J6MZ83"/>
<reference evidence="1 2" key="1">
    <citation type="submission" date="2020-08" db="EMBL/GenBank/DDBJ databases">
        <title>Bridging the membrane lipid divide: bacteria of the FCB group superphylum have the potential to synthesize archaeal ether lipids.</title>
        <authorList>
            <person name="Villanueva L."/>
            <person name="Von Meijenfeldt F.A.B."/>
            <person name="Westbye A.B."/>
            <person name="Yadav S."/>
            <person name="Hopmans E.C."/>
            <person name="Dutilh B.E."/>
            <person name="Sinninghe Damste J.S."/>
        </authorList>
    </citation>
    <scope>NUCLEOTIDE SEQUENCE [LARGE SCALE GENOMIC DNA]</scope>
    <source>
        <strain evidence="1">NIOZ-UU27</strain>
    </source>
</reference>
<feature type="non-terminal residue" evidence="1">
    <location>
        <position position="1"/>
    </location>
</feature>
<evidence type="ECO:0000313" key="2">
    <source>
        <dbReference type="Proteomes" id="UP000650524"/>
    </source>
</evidence>
<evidence type="ECO:0000313" key="1">
    <source>
        <dbReference type="EMBL" id="MBC8176084.1"/>
    </source>
</evidence>